<organism evidence="2 3">
    <name type="scientific">Cyphomyrmex costatus</name>
    <dbReference type="NCBI Taxonomy" id="456900"/>
    <lineage>
        <taxon>Eukaryota</taxon>
        <taxon>Metazoa</taxon>
        <taxon>Ecdysozoa</taxon>
        <taxon>Arthropoda</taxon>
        <taxon>Hexapoda</taxon>
        <taxon>Insecta</taxon>
        <taxon>Pterygota</taxon>
        <taxon>Neoptera</taxon>
        <taxon>Endopterygota</taxon>
        <taxon>Hymenoptera</taxon>
        <taxon>Apocrita</taxon>
        <taxon>Aculeata</taxon>
        <taxon>Formicoidea</taxon>
        <taxon>Formicidae</taxon>
        <taxon>Myrmicinae</taxon>
        <taxon>Cyphomyrmex</taxon>
    </lineage>
</organism>
<gene>
    <name evidence="2" type="ORF">ALC62_01125</name>
</gene>
<sequence length="162" mass="19355">MSVMDEQDAPIRRRRWWKRFKTPAMNADDPERERGRVKGPSVCERGRRSRRQKERESRQRRRERDGLRETLERREESSPREARSRPGWAGSVRTLKNLWPALRPTSKRCYSWVLGAGTIRFTQRRQKRKKERARERTGEAEGSKRRSTSASVYANEKSDRAR</sequence>
<feature type="region of interest" description="Disordered" evidence="1">
    <location>
        <begin position="1"/>
        <end position="92"/>
    </location>
</feature>
<dbReference type="Proteomes" id="UP000078542">
    <property type="component" value="Unassembled WGS sequence"/>
</dbReference>
<keyword evidence="3" id="KW-1185">Reference proteome</keyword>
<dbReference type="EMBL" id="KQ976842">
    <property type="protein sequence ID" value="KYN07943.1"/>
    <property type="molecule type" value="Genomic_DNA"/>
</dbReference>
<protein>
    <submittedName>
        <fullName evidence="2">Uncharacterized protein</fullName>
    </submittedName>
</protein>
<dbReference type="AlphaFoldDB" id="A0A195D4Y2"/>
<reference evidence="2 3" key="1">
    <citation type="submission" date="2016-03" db="EMBL/GenBank/DDBJ databases">
        <title>Cyphomyrmex costatus WGS genome.</title>
        <authorList>
            <person name="Nygaard S."/>
            <person name="Hu H."/>
            <person name="Boomsma J."/>
            <person name="Zhang G."/>
        </authorList>
    </citation>
    <scope>NUCLEOTIDE SEQUENCE [LARGE SCALE GENOMIC DNA]</scope>
    <source>
        <strain evidence="2">MS0001</strain>
        <tissue evidence="2">Whole body</tissue>
    </source>
</reference>
<evidence type="ECO:0000256" key="1">
    <source>
        <dbReference type="SAM" id="MobiDB-lite"/>
    </source>
</evidence>
<feature type="compositionally biased region" description="Basic residues" evidence="1">
    <location>
        <begin position="12"/>
        <end position="21"/>
    </location>
</feature>
<name>A0A195D4Y2_9HYME</name>
<feature type="region of interest" description="Disordered" evidence="1">
    <location>
        <begin position="122"/>
        <end position="162"/>
    </location>
</feature>
<feature type="compositionally biased region" description="Basic residues" evidence="1">
    <location>
        <begin position="122"/>
        <end position="131"/>
    </location>
</feature>
<feature type="compositionally biased region" description="Basic and acidic residues" evidence="1">
    <location>
        <begin position="53"/>
        <end position="84"/>
    </location>
</feature>
<accession>A0A195D4Y2</accession>
<feature type="compositionally biased region" description="Basic and acidic residues" evidence="1">
    <location>
        <begin position="132"/>
        <end position="144"/>
    </location>
</feature>
<evidence type="ECO:0000313" key="2">
    <source>
        <dbReference type="EMBL" id="KYN07943.1"/>
    </source>
</evidence>
<evidence type="ECO:0000313" key="3">
    <source>
        <dbReference type="Proteomes" id="UP000078542"/>
    </source>
</evidence>
<proteinExistence type="predicted"/>